<evidence type="ECO:0000256" key="1">
    <source>
        <dbReference type="SAM" id="MobiDB-lite"/>
    </source>
</evidence>
<sequence>MANDGDRSEREDDPVAAYFENEKRRKDGMKTTKKKTIDLDEDDGVSLYLTVWHGEEGEGHFGNDGGNFVDLEEGEGNNGNDVSGAEGAFRAVGESINVDPGLGDGVNVEVEDVDLHGAGGSEGVGQIPVEIIDENEEQFLVRGIKKSLLVRTKCLSDGEGDEELERGRELAHKAAGSVFRKLKKRGRKKDSENEDEGVEEPSEPVENEGGFVGDEHDPLPPRTQIPENEDEMVTAKVIAEKLYGTIRDNPKMTLKAIQQMAEERFEVRVSMRTCIRAKKLIRDSIAGNYKEQFALMWDYANELYEKNPGSTVKLEVRRIIEDSPPHFRRFYCCFGALKQGWKEGCRSIVGVDACFLKGPYRCQILSVVGKDANDQMYPLAWAVAETEDTDTWAWFLALLREELDVCDGFNFTIMSDQCKGLKRAVTEELPRSEHRNCARHVYANWSGKALNKEYEQAYWGIAKAGSEPEWQARVDALIAKNEPVGKELMLEDKNPRAWTRAFFGEHAKCDMVDNNICESFNSILLDARRKSTITMLEEIREQTMKRIQAKRIFCTKWKQDYGPLIKKKFDARKRMLGNGRWFHMVRMGLKSSKETKATLSSWIEGLVAADIGRFQYSLHPINGSHEWRKLDREKLLPPLTERQKPGRPKHNRRKGPEDKNLRPGTGRKGTIITCSNCHAQGHNKRGCKNPPKARVGKKQNQATKGPAQATAPSKGPTNSTAPSKGPPRRVSKATSTQTALPDIKIRENIAVSKAQSQPMQSAAADKAKGKRKWTNQK</sequence>
<feature type="domain" description="MULE transposase" evidence="2">
    <location>
        <begin position="349"/>
        <end position="444"/>
    </location>
</feature>
<feature type="compositionally biased region" description="Acidic residues" evidence="1">
    <location>
        <begin position="192"/>
        <end position="206"/>
    </location>
</feature>
<dbReference type="PANTHER" id="PTHR31973">
    <property type="entry name" value="POLYPROTEIN, PUTATIVE-RELATED"/>
    <property type="match status" value="1"/>
</dbReference>
<feature type="region of interest" description="Disordered" evidence="1">
    <location>
        <begin position="181"/>
        <end position="228"/>
    </location>
</feature>
<proteinExistence type="predicted"/>
<dbReference type="Pfam" id="PF10551">
    <property type="entry name" value="MULE"/>
    <property type="match status" value="1"/>
</dbReference>
<reference evidence="4" key="1">
    <citation type="submission" date="2013-09" db="EMBL/GenBank/DDBJ databases">
        <title>Corchorus olitorius genome sequencing.</title>
        <authorList>
            <person name="Alam M."/>
            <person name="Haque M.S."/>
            <person name="Islam M.S."/>
            <person name="Emdad E.M."/>
            <person name="Islam M.M."/>
            <person name="Ahmed B."/>
            <person name="Halim A."/>
            <person name="Hossen Q.M.M."/>
            <person name="Hossain M.Z."/>
            <person name="Ahmed R."/>
            <person name="Khan M.M."/>
            <person name="Islam R."/>
            <person name="Rashid M.M."/>
            <person name="Khan S.A."/>
            <person name="Rahman M.S."/>
            <person name="Alam M."/>
            <person name="Yahiya A.S."/>
            <person name="Khan M.S."/>
            <person name="Azam M.S."/>
            <person name="Haque T."/>
            <person name="Lashkar M.Z.H."/>
            <person name="Akhand A.I."/>
            <person name="Morshed G."/>
            <person name="Roy S."/>
            <person name="Uddin K.S."/>
            <person name="Rabeya T."/>
            <person name="Hossain A.S."/>
            <person name="Chowdhury A."/>
            <person name="Snigdha A.R."/>
            <person name="Mortoza M.S."/>
            <person name="Matin S.A."/>
            <person name="Hoque S.M.E."/>
            <person name="Islam M.K."/>
            <person name="Roy D.K."/>
            <person name="Haider R."/>
            <person name="Moosa M.M."/>
            <person name="Elias S.M."/>
            <person name="Hasan A.M."/>
            <person name="Jahan S."/>
            <person name="Shafiuddin M."/>
            <person name="Mahmood N."/>
            <person name="Shommy N.S."/>
        </authorList>
    </citation>
    <scope>NUCLEOTIDE SEQUENCE [LARGE SCALE GENOMIC DNA]</scope>
    <source>
        <strain evidence="4">cv. O-4</strain>
    </source>
</reference>
<feature type="region of interest" description="Disordered" evidence="1">
    <location>
        <begin position="1"/>
        <end position="32"/>
    </location>
</feature>
<evidence type="ECO:0000259" key="2">
    <source>
        <dbReference type="Pfam" id="PF10551"/>
    </source>
</evidence>
<dbReference type="InterPro" id="IPR018289">
    <property type="entry name" value="MULE_transposase_dom"/>
</dbReference>
<feature type="compositionally biased region" description="Basic and acidic residues" evidence="1">
    <location>
        <begin position="20"/>
        <end position="32"/>
    </location>
</feature>
<dbReference type="PANTHER" id="PTHR31973:SF187">
    <property type="entry name" value="MUTATOR TRANSPOSASE MUDRA PROTEIN"/>
    <property type="match status" value="1"/>
</dbReference>
<feature type="compositionally biased region" description="Basic and acidic residues" evidence="1">
    <location>
        <begin position="1"/>
        <end position="10"/>
    </location>
</feature>
<name>A0A1R3GVL6_9ROSI</name>
<dbReference type="AlphaFoldDB" id="A0A1R3GVL6"/>
<dbReference type="OrthoDB" id="1888602at2759"/>
<feature type="compositionally biased region" description="Basic residues" evidence="1">
    <location>
        <begin position="768"/>
        <end position="777"/>
    </location>
</feature>
<dbReference type="Proteomes" id="UP000187203">
    <property type="component" value="Unassembled WGS sequence"/>
</dbReference>
<feature type="region of interest" description="Disordered" evidence="1">
    <location>
        <begin position="632"/>
        <end position="777"/>
    </location>
</feature>
<evidence type="ECO:0000313" key="4">
    <source>
        <dbReference type="Proteomes" id="UP000187203"/>
    </source>
</evidence>
<gene>
    <name evidence="3" type="ORF">COLO4_33215</name>
</gene>
<protein>
    <recommendedName>
        <fullName evidence="2">MULE transposase domain-containing protein</fullName>
    </recommendedName>
</protein>
<comment type="caution">
    <text evidence="3">The sequence shown here is derived from an EMBL/GenBank/DDBJ whole genome shotgun (WGS) entry which is preliminary data.</text>
</comment>
<keyword evidence="4" id="KW-1185">Reference proteome</keyword>
<dbReference type="EMBL" id="AWUE01021471">
    <property type="protein sequence ID" value="OMO62119.1"/>
    <property type="molecule type" value="Genomic_DNA"/>
</dbReference>
<accession>A0A1R3GVL6</accession>
<evidence type="ECO:0000313" key="3">
    <source>
        <dbReference type="EMBL" id="OMO62119.1"/>
    </source>
</evidence>
<organism evidence="3 4">
    <name type="scientific">Corchorus olitorius</name>
    <dbReference type="NCBI Taxonomy" id="93759"/>
    <lineage>
        <taxon>Eukaryota</taxon>
        <taxon>Viridiplantae</taxon>
        <taxon>Streptophyta</taxon>
        <taxon>Embryophyta</taxon>
        <taxon>Tracheophyta</taxon>
        <taxon>Spermatophyta</taxon>
        <taxon>Magnoliopsida</taxon>
        <taxon>eudicotyledons</taxon>
        <taxon>Gunneridae</taxon>
        <taxon>Pentapetalae</taxon>
        <taxon>rosids</taxon>
        <taxon>malvids</taxon>
        <taxon>Malvales</taxon>
        <taxon>Malvaceae</taxon>
        <taxon>Grewioideae</taxon>
        <taxon>Apeibeae</taxon>
        <taxon>Corchorus</taxon>
    </lineage>
</organism>